<dbReference type="PANTHER" id="PTHR35759:SF1">
    <property type="entry name" value="OS07G0673000 PROTEIN"/>
    <property type="match status" value="1"/>
</dbReference>
<dbReference type="GeneID" id="5004658"/>
<dbReference type="RefSeq" id="XP_001420792.1">
    <property type="nucleotide sequence ID" value="XM_001420755.1"/>
</dbReference>
<keyword evidence="2" id="KW-1185">Reference proteome</keyword>
<accession>A4S5L1</accession>
<dbReference type="HOGENOM" id="CLU_069725_1_0_1"/>
<dbReference type="OrthoDB" id="407127at2759"/>
<gene>
    <name evidence="1" type="ORF">OSTLU_26804</name>
</gene>
<evidence type="ECO:0000313" key="2">
    <source>
        <dbReference type="Proteomes" id="UP000001568"/>
    </source>
</evidence>
<name>A4S5L1_OSTLU</name>
<protein>
    <submittedName>
        <fullName evidence="1">Uncharacterized protein</fullName>
    </submittedName>
</protein>
<proteinExistence type="predicted"/>
<dbReference type="PANTHER" id="PTHR35759">
    <property type="entry name" value="BNAA09G03860D PROTEIN"/>
    <property type="match status" value="1"/>
</dbReference>
<dbReference type="eggNOG" id="ENOG502QQRP">
    <property type="taxonomic scope" value="Eukaryota"/>
</dbReference>
<evidence type="ECO:0000313" key="1">
    <source>
        <dbReference type="EMBL" id="ABO99085.1"/>
    </source>
</evidence>
<dbReference type="Gramene" id="ABO99085">
    <property type="protein sequence ID" value="ABO99085"/>
    <property type="gene ID" value="OSTLU_26804"/>
</dbReference>
<reference evidence="1 2" key="1">
    <citation type="journal article" date="2007" name="Proc. Natl. Acad. Sci. U.S.A.">
        <title>The tiny eukaryote Ostreococcus provides genomic insights into the paradox of plankton speciation.</title>
        <authorList>
            <person name="Palenik B."/>
            <person name="Grimwood J."/>
            <person name="Aerts A."/>
            <person name="Rouze P."/>
            <person name="Salamov A."/>
            <person name="Putnam N."/>
            <person name="Dupont C."/>
            <person name="Jorgensen R."/>
            <person name="Derelle E."/>
            <person name="Rombauts S."/>
            <person name="Zhou K."/>
            <person name="Otillar R."/>
            <person name="Merchant S.S."/>
            <person name="Podell S."/>
            <person name="Gaasterland T."/>
            <person name="Napoli C."/>
            <person name="Gendler K."/>
            <person name="Manuell A."/>
            <person name="Tai V."/>
            <person name="Vallon O."/>
            <person name="Piganeau G."/>
            <person name="Jancek S."/>
            <person name="Heijde M."/>
            <person name="Jabbari K."/>
            <person name="Bowler C."/>
            <person name="Lohr M."/>
            <person name="Robbens S."/>
            <person name="Werner G."/>
            <person name="Dubchak I."/>
            <person name="Pazour G.J."/>
            <person name="Ren Q."/>
            <person name="Paulsen I."/>
            <person name="Delwiche C."/>
            <person name="Schmutz J."/>
            <person name="Rokhsar D."/>
            <person name="Van de Peer Y."/>
            <person name="Moreau H."/>
            <person name="Grigoriev I.V."/>
        </authorList>
    </citation>
    <scope>NUCLEOTIDE SEQUENCE [LARGE SCALE GENOMIC DNA]</scope>
    <source>
        <strain evidence="1 2">CCE9901</strain>
    </source>
</reference>
<dbReference type="AlphaFoldDB" id="A4S5L1"/>
<dbReference type="STRING" id="436017.A4S5L1"/>
<sequence length="196" mass="22388">MVRAPGVWGDGLHWRHRAVPNVENAASRGCELTQERYGRRMRDRKSNAYMVELFETASSSSSTSLNRFDLFHAHAFAWRATNESSVVRLGILFHAKEYPAKDDENFPIDLGKCQCDSTLCLDEKGMSQRNVLWLSLDSCALLAWLDTSSESLRELLTVPELHTTFEGDFGAIQGDVYYFHSLKNRKPSERLFIIPR</sequence>
<dbReference type="Proteomes" id="UP000001568">
    <property type="component" value="Chromosome 12"/>
</dbReference>
<dbReference type="KEGG" id="olu:OSTLU_26804"/>
<dbReference type="EMBL" id="CP000592">
    <property type="protein sequence ID" value="ABO99085.1"/>
    <property type="molecule type" value="Genomic_DNA"/>
</dbReference>
<organism evidence="1 2">
    <name type="scientific">Ostreococcus lucimarinus (strain CCE9901)</name>
    <dbReference type="NCBI Taxonomy" id="436017"/>
    <lineage>
        <taxon>Eukaryota</taxon>
        <taxon>Viridiplantae</taxon>
        <taxon>Chlorophyta</taxon>
        <taxon>Mamiellophyceae</taxon>
        <taxon>Mamiellales</taxon>
        <taxon>Bathycoccaceae</taxon>
        <taxon>Ostreococcus</taxon>
    </lineage>
</organism>
<dbReference type="OMA" id="VNRIFIC"/>